<dbReference type="Pfam" id="PF00535">
    <property type="entry name" value="Glycos_transf_2"/>
    <property type="match status" value="1"/>
</dbReference>
<dbReference type="InterPro" id="IPR001173">
    <property type="entry name" value="Glyco_trans_2-like"/>
</dbReference>
<dbReference type="Proteomes" id="UP000178935">
    <property type="component" value="Unassembled WGS sequence"/>
</dbReference>
<comment type="caution">
    <text evidence="2">The sequence shown here is derived from an EMBL/GenBank/DDBJ whole genome shotgun (WGS) entry which is preliminary data.</text>
</comment>
<proteinExistence type="predicted"/>
<dbReference type="GO" id="GO:0016758">
    <property type="term" value="F:hexosyltransferase activity"/>
    <property type="evidence" value="ECO:0007669"/>
    <property type="project" value="UniProtKB-ARBA"/>
</dbReference>
<sequence length="283" mass="33573">MVIFKKMNPLVSVIIPTYNREKYIKRAIDSVLLQSFQNFEIIIIDDGSIDNTKDIIANYLKDSRFKYIYQNNQGVSVALDNGIKKSKGKYVSLLHSDDYWCNVEKLKKQVDFLEKHQDFFLVGGGIVRIKENKTIINKTLYPSDDQKIREFMLFSCLFASSTVVFVKKAYLLSGGFDEKLKVCEDWDLWLRLGTIGKFYNFNEYFAYYQESDKSLSNSFYKKSLKNNIEIVKKYRNNYPFFKKALLLRFFYYLYSFIPFNHKLLPIFSKFKRIIFGKPVYIKK</sequence>
<accession>A0A1G2JQR0</accession>
<evidence type="ECO:0000313" key="2">
    <source>
        <dbReference type="EMBL" id="OGZ89283.1"/>
    </source>
</evidence>
<dbReference type="InterPro" id="IPR029044">
    <property type="entry name" value="Nucleotide-diphossugar_trans"/>
</dbReference>
<dbReference type="PANTHER" id="PTHR22916">
    <property type="entry name" value="GLYCOSYLTRANSFERASE"/>
    <property type="match status" value="1"/>
</dbReference>
<reference evidence="2 3" key="1">
    <citation type="journal article" date="2016" name="Nat. Commun.">
        <title>Thousands of microbial genomes shed light on interconnected biogeochemical processes in an aquifer system.</title>
        <authorList>
            <person name="Anantharaman K."/>
            <person name="Brown C.T."/>
            <person name="Hug L.A."/>
            <person name="Sharon I."/>
            <person name="Castelle C.J."/>
            <person name="Probst A.J."/>
            <person name="Thomas B.C."/>
            <person name="Singh A."/>
            <person name="Wilkins M.J."/>
            <person name="Karaoz U."/>
            <person name="Brodie E.L."/>
            <person name="Williams K.H."/>
            <person name="Hubbard S.S."/>
            <person name="Banfield J.F."/>
        </authorList>
    </citation>
    <scope>NUCLEOTIDE SEQUENCE [LARGE SCALE GENOMIC DNA]</scope>
</reference>
<dbReference type="PANTHER" id="PTHR22916:SF3">
    <property type="entry name" value="UDP-GLCNAC:BETAGAL BETA-1,3-N-ACETYLGLUCOSAMINYLTRANSFERASE-LIKE PROTEIN 1"/>
    <property type="match status" value="1"/>
</dbReference>
<gene>
    <name evidence="2" type="ORF">A2561_02525</name>
</gene>
<feature type="domain" description="Glycosyltransferase 2-like" evidence="1">
    <location>
        <begin position="12"/>
        <end position="140"/>
    </location>
</feature>
<evidence type="ECO:0000259" key="1">
    <source>
        <dbReference type="Pfam" id="PF00535"/>
    </source>
</evidence>
<protein>
    <recommendedName>
        <fullName evidence="1">Glycosyltransferase 2-like domain-containing protein</fullName>
    </recommendedName>
</protein>
<dbReference type="SUPFAM" id="SSF53448">
    <property type="entry name" value="Nucleotide-diphospho-sugar transferases"/>
    <property type="match status" value="1"/>
</dbReference>
<dbReference type="EMBL" id="MHPU01000008">
    <property type="protein sequence ID" value="OGZ89283.1"/>
    <property type="molecule type" value="Genomic_DNA"/>
</dbReference>
<name>A0A1G2JQR0_9BACT</name>
<dbReference type="AlphaFoldDB" id="A0A1G2JQR0"/>
<dbReference type="Gene3D" id="3.90.550.10">
    <property type="entry name" value="Spore Coat Polysaccharide Biosynthesis Protein SpsA, Chain A"/>
    <property type="match status" value="1"/>
</dbReference>
<evidence type="ECO:0000313" key="3">
    <source>
        <dbReference type="Proteomes" id="UP000178935"/>
    </source>
</evidence>
<organism evidence="2 3">
    <name type="scientific">Candidatus Staskawiczbacteria bacterium RIFOXYD1_FULL_32_13</name>
    <dbReference type="NCBI Taxonomy" id="1802234"/>
    <lineage>
        <taxon>Bacteria</taxon>
        <taxon>Candidatus Staskawicziibacteriota</taxon>
    </lineage>
</organism>